<dbReference type="InterPro" id="IPR042018">
    <property type="entry name" value="GK1-3_metazoan-type"/>
</dbReference>
<dbReference type="PROSITE" id="PS00933">
    <property type="entry name" value="FGGY_KINASES_1"/>
    <property type="match status" value="1"/>
</dbReference>
<evidence type="ECO:0000256" key="4">
    <source>
        <dbReference type="ARBA" id="ARBA00022679"/>
    </source>
</evidence>
<accession>R4G7V5</accession>
<dbReference type="NCBIfam" id="NF000756">
    <property type="entry name" value="PRK00047.1"/>
    <property type="match status" value="1"/>
</dbReference>
<comment type="catalytic activity">
    <reaction evidence="10">
        <text>glycerol + ATP = sn-glycerol 3-phosphate + ADP + H(+)</text>
        <dbReference type="Rhea" id="RHEA:21644"/>
        <dbReference type="ChEBI" id="CHEBI:15378"/>
        <dbReference type="ChEBI" id="CHEBI:17754"/>
        <dbReference type="ChEBI" id="CHEBI:30616"/>
        <dbReference type="ChEBI" id="CHEBI:57597"/>
        <dbReference type="ChEBI" id="CHEBI:456216"/>
        <dbReference type="EC" id="2.7.1.30"/>
    </reaction>
</comment>
<dbReference type="eggNOG" id="KOG2517">
    <property type="taxonomic scope" value="Eukaryota"/>
</dbReference>
<dbReference type="Pfam" id="PF02782">
    <property type="entry name" value="FGGY_C"/>
    <property type="match status" value="1"/>
</dbReference>
<dbReference type="Pfam" id="PF00370">
    <property type="entry name" value="FGGY_N"/>
    <property type="match status" value="1"/>
</dbReference>
<dbReference type="HOGENOM" id="CLU_009281_2_2_1"/>
<dbReference type="PANTHER" id="PTHR10196:SF69">
    <property type="entry name" value="GLYCEROL KINASE"/>
    <property type="match status" value="1"/>
</dbReference>
<dbReference type="EnsemblMetazoa" id="RPRC006889-RA">
    <property type="protein sequence ID" value="RPRC006889-PA"/>
    <property type="gene ID" value="RPRC006889"/>
</dbReference>
<keyword evidence="7" id="KW-0319">Glycerol metabolism</keyword>
<dbReference type="EC" id="2.7.1.30" evidence="3"/>
<comment type="similarity">
    <text evidence="2 12">Belongs to the FGGY kinase family.</text>
</comment>
<dbReference type="OMA" id="VQWMRDQ"/>
<dbReference type="GO" id="GO:0006641">
    <property type="term" value="P:triglyceride metabolic process"/>
    <property type="evidence" value="ECO:0007669"/>
    <property type="project" value="TreeGrafter"/>
</dbReference>
<sequence>MAMQHVQGTLIGSIDEGTSSARFLVFSSQTGRLVASHQIPISKHCAQEGWVEQDPVAIMDAVRQCLDKGATILNDKDIDVSRIAAIGISNQRETTILWDRTTGLPLHNAIVWLDMRTATTLESLLDKIPNRDKNYLKPICGLPLSPYFSALKIKWLMDNIPEVRQAIENKTCLFGTMDTWLMWNLTGGTKGGVHVTDVTNASRTMLMSLNTLDWDISLCKFFDIPREILPRIHSSSEIYGRIVGGAMDGIPIAGCLGDQHAALLGQKCFNKGMAKCTYGTGCFLLYNTGSERVESSHGLVTTVAYQLGKDAPPYYALEGSIAVAGAAFAWLKDNIGLVEDVKEIETLANRVHHSGDVYFVPAFSGLYAPYWQSDARGVICGITEETTKSHILRAALEAICFQTRDILESMDKDCGLPLSKIQVDGGAIQNNLLMQLKADLCGIPVVRPHMAETSALGAALAAGVASGIGVCKLTDIESSASDLFSPRITKQERDNRYSKWKMAIERSFGWDINISAQQ</sequence>
<reference evidence="16" key="3">
    <citation type="submission" date="2015-05" db="UniProtKB">
        <authorList>
            <consortium name="EnsemblMetazoa"/>
        </authorList>
    </citation>
    <scope>IDENTIFICATION</scope>
</reference>
<dbReference type="RefSeq" id="XP_073979615.1">
    <property type="nucleotide sequence ID" value="XM_074123514.1"/>
</dbReference>
<dbReference type="NCBIfam" id="TIGR01311">
    <property type="entry name" value="glycerol_kin"/>
    <property type="match status" value="1"/>
</dbReference>
<dbReference type="GO" id="GO:0046167">
    <property type="term" value="P:glycerol-3-phosphate biosynthetic process"/>
    <property type="evidence" value="ECO:0007669"/>
    <property type="project" value="TreeGrafter"/>
</dbReference>
<dbReference type="EMBL" id="ACPB03019875">
    <property type="status" value="NOT_ANNOTATED_CDS"/>
    <property type="molecule type" value="Genomic_DNA"/>
</dbReference>
<reference evidence="15" key="1">
    <citation type="submission" date="2013-04" db="EMBL/GenBank/DDBJ databases">
        <title>An insight into the transcriptome of the digestive tract of the blood sucking bug, Rhodnius prolixus.</title>
        <authorList>
            <person name="Ribeiro J.M.C."/>
            <person name="Genta F.A."/>
            <person name="Sorgine M.H.F."/>
            <person name="Paiva-Silva G.O."/>
            <person name="Majerowicz D."/>
            <person name="Medeiros M."/>
            <person name="Koerich L."/>
            <person name="Terra W.R."/>
            <person name="Ferreira C."/>
            <person name="Pimentel A.C."/>
            <person name="Bisch P.M."/>
            <person name="Diniz M.M.P."/>
            <person name="Nascimento R."/>
            <person name="Salmon D."/>
            <person name="Silber A.M."/>
            <person name="Alves M."/>
            <person name="Oliveira M.F."/>
            <person name="Gondim K.C."/>
            <person name="Silva Neto M.A.C."/>
            <person name="Atella G.C."/>
            <person name="Araujo H."/>
            <person name="Dias F.S."/>
            <person name="Polycarpo C.R."/>
            <person name="Fampa P."/>
            <person name="Melo A.C."/>
            <person name="Tanaka A.S."/>
            <person name="Balczun C."/>
            <person name="Oliveira J.H.M."/>
            <person name="Goncalves R."/>
            <person name="Lazoski C."/>
            <person name="Pereira M.A."/>
            <person name="Rivera-Pomar R."/>
            <person name="Diambra L."/>
            <person name="Schaub G.A."/>
            <person name="Garcia E.S."/>
            <person name="Azambuja P."/>
            <person name="Braz G.R.C."/>
            <person name="Oliveira P.L."/>
        </authorList>
    </citation>
    <scope>NUCLEOTIDE SEQUENCE</scope>
</reference>
<dbReference type="Gene3D" id="3.30.420.40">
    <property type="match status" value="2"/>
</dbReference>
<comment type="pathway">
    <text evidence="1">Polyol metabolism; glycerol degradation via glycerol kinase pathway; sn-glycerol 3-phosphate from glycerol: step 1/1.</text>
</comment>
<dbReference type="PIRSF" id="PIRSF000538">
    <property type="entry name" value="GlpK"/>
    <property type="match status" value="1"/>
</dbReference>
<dbReference type="FunFam" id="3.30.420.40:FF:000108">
    <property type="entry name" value="Glycerol kinase, glycosomal"/>
    <property type="match status" value="1"/>
</dbReference>
<dbReference type="STRING" id="13249.R4G7V5"/>
<keyword evidence="4 12" id="KW-0808">Transferase</keyword>
<dbReference type="InterPro" id="IPR018483">
    <property type="entry name" value="Carb_kinase_FGGY_CS"/>
</dbReference>
<keyword evidence="5" id="KW-0547">Nucleotide-binding</keyword>
<dbReference type="InterPro" id="IPR043129">
    <property type="entry name" value="ATPase_NBD"/>
</dbReference>
<keyword evidence="17" id="KW-1185">Reference proteome</keyword>
<evidence type="ECO:0000256" key="11">
    <source>
        <dbReference type="ARBA" id="ARBA00071571"/>
    </source>
</evidence>
<evidence type="ECO:0000256" key="6">
    <source>
        <dbReference type="ARBA" id="ARBA00022777"/>
    </source>
</evidence>
<name>R4G7V5_RHOPR</name>
<evidence type="ECO:0000313" key="17">
    <source>
        <dbReference type="Proteomes" id="UP000015103"/>
    </source>
</evidence>
<dbReference type="InterPro" id="IPR018485">
    <property type="entry name" value="FGGY_C"/>
</dbReference>
<evidence type="ECO:0000256" key="2">
    <source>
        <dbReference type="ARBA" id="ARBA00009156"/>
    </source>
</evidence>
<dbReference type="GO" id="GO:0005524">
    <property type="term" value="F:ATP binding"/>
    <property type="evidence" value="ECO:0007669"/>
    <property type="project" value="UniProtKB-KW"/>
</dbReference>
<dbReference type="EMBL" id="GAHY01002062">
    <property type="protein sequence ID" value="JAA75448.1"/>
    <property type="molecule type" value="mRNA"/>
</dbReference>
<keyword evidence="6 12" id="KW-0418">Kinase</keyword>
<dbReference type="UniPathway" id="UPA00618">
    <property type="reaction ID" value="UER00672"/>
</dbReference>
<dbReference type="GO" id="GO:0019563">
    <property type="term" value="P:glycerol catabolic process"/>
    <property type="evidence" value="ECO:0007669"/>
    <property type="project" value="UniProtKB-UniPathway"/>
</dbReference>
<dbReference type="EMBL" id="ACPB03019873">
    <property type="status" value="NOT_ANNOTATED_CDS"/>
    <property type="molecule type" value="Genomic_DNA"/>
</dbReference>
<evidence type="ECO:0000256" key="10">
    <source>
        <dbReference type="ARBA" id="ARBA00052101"/>
    </source>
</evidence>
<dbReference type="InterPro" id="IPR018484">
    <property type="entry name" value="FGGY_N"/>
</dbReference>
<dbReference type="GO" id="GO:0004370">
    <property type="term" value="F:glycerol kinase activity"/>
    <property type="evidence" value="ECO:0007669"/>
    <property type="project" value="UniProtKB-EC"/>
</dbReference>
<dbReference type="EMBL" id="ACPB03019874">
    <property type="status" value="NOT_ANNOTATED_CDS"/>
    <property type="molecule type" value="Genomic_DNA"/>
</dbReference>
<dbReference type="VEuPathDB" id="VectorBase:RPRC006889"/>
<dbReference type="CDD" id="cd07792">
    <property type="entry name" value="ASKHA_NBD_FGGY_GK1-3-like"/>
    <property type="match status" value="1"/>
</dbReference>
<evidence type="ECO:0000256" key="5">
    <source>
        <dbReference type="ARBA" id="ARBA00022741"/>
    </source>
</evidence>
<organism evidence="15">
    <name type="scientific">Rhodnius prolixus</name>
    <name type="common">Triatomid bug</name>
    <dbReference type="NCBI Taxonomy" id="13249"/>
    <lineage>
        <taxon>Eukaryota</taxon>
        <taxon>Metazoa</taxon>
        <taxon>Ecdysozoa</taxon>
        <taxon>Arthropoda</taxon>
        <taxon>Hexapoda</taxon>
        <taxon>Insecta</taxon>
        <taxon>Pterygota</taxon>
        <taxon>Neoptera</taxon>
        <taxon>Paraneoptera</taxon>
        <taxon>Hemiptera</taxon>
        <taxon>Heteroptera</taxon>
        <taxon>Panheteroptera</taxon>
        <taxon>Cimicomorpha</taxon>
        <taxon>Reduviidae</taxon>
        <taxon>Triatominae</taxon>
        <taxon>Rhodnius</taxon>
    </lineage>
</organism>
<evidence type="ECO:0000259" key="14">
    <source>
        <dbReference type="Pfam" id="PF02782"/>
    </source>
</evidence>
<proteinExistence type="evidence at transcript level"/>
<keyword evidence="8" id="KW-0067">ATP-binding</keyword>
<feature type="domain" description="Carbohydrate kinase FGGY N-terminal" evidence="13">
    <location>
        <begin position="11"/>
        <end position="265"/>
    </location>
</feature>
<dbReference type="PROSITE" id="PS00445">
    <property type="entry name" value="FGGY_KINASES_2"/>
    <property type="match status" value="1"/>
</dbReference>
<evidence type="ECO:0000313" key="16">
    <source>
        <dbReference type="EnsemblMetazoa" id="RPRC006889-PA"/>
    </source>
</evidence>
<dbReference type="FunFam" id="3.30.420.40:FF:000177">
    <property type="entry name" value="Glycerol kinase"/>
    <property type="match status" value="1"/>
</dbReference>
<dbReference type="InterPro" id="IPR005999">
    <property type="entry name" value="Glycerol_kin"/>
</dbReference>
<dbReference type="PANTHER" id="PTHR10196">
    <property type="entry name" value="SUGAR KINASE"/>
    <property type="match status" value="1"/>
</dbReference>
<evidence type="ECO:0000256" key="3">
    <source>
        <dbReference type="ARBA" id="ARBA00012099"/>
    </source>
</evidence>
<feature type="domain" description="Carbohydrate kinase FGGY C-terminal" evidence="14">
    <location>
        <begin position="274"/>
        <end position="465"/>
    </location>
</feature>
<dbReference type="InterPro" id="IPR000577">
    <property type="entry name" value="Carb_kinase_FGGY"/>
</dbReference>
<dbReference type="GO" id="GO:0005739">
    <property type="term" value="C:mitochondrion"/>
    <property type="evidence" value="ECO:0007669"/>
    <property type="project" value="TreeGrafter"/>
</dbReference>
<evidence type="ECO:0000256" key="12">
    <source>
        <dbReference type="RuleBase" id="RU003733"/>
    </source>
</evidence>
<dbReference type="SUPFAM" id="SSF53067">
    <property type="entry name" value="Actin-like ATPase domain"/>
    <property type="match status" value="2"/>
</dbReference>
<reference evidence="17" key="2">
    <citation type="submission" date="2015-04" db="EMBL/GenBank/DDBJ databases">
        <authorList>
            <person name="Wilson R.K."/>
            <person name="Warren W."/>
            <person name="Dotson E."/>
            <person name="Oliveira P.L."/>
        </authorList>
    </citation>
    <scope>NUCLEOTIDE SEQUENCE</scope>
</reference>
<dbReference type="GeneID" id="141451823"/>
<protein>
    <recommendedName>
        <fullName evidence="11">Probable glycerol kinase</fullName>
        <ecNumber evidence="3">2.7.1.30</ecNumber>
    </recommendedName>
    <alternativeName>
        <fullName evidence="9">ATP:glycerol 3-phosphotransferase</fullName>
    </alternativeName>
</protein>
<dbReference type="Proteomes" id="UP000015103">
    <property type="component" value="Unassembled WGS sequence"/>
</dbReference>
<evidence type="ECO:0000256" key="9">
    <source>
        <dbReference type="ARBA" id="ARBA00043149"/>
    </source>
</evidence>
<evidence type="ECO:0000256" key="7">
    <source>
        <dbReference type="ARBA" id="ARBA00022798"/>
    </source>
</evidence>
<evidence type="ECO:0000256" key="8">
    <source>
        <dbReference type="ARBA" id="ARBA00022840"/>
    </source>
</evidence>
<dbReference type="AlphaFoldDB" id="R4G7V5"/>
<evidence type="ECO:0000259" key="13">
    <source>
        <dbReference type="Pfam" id="PF00370"/>
    </source>
</evidence>
<evidence type="ECO:0000256" key="1">
    <source>
        <dbReference type="ARBA" id="ARBA00005190"/>
    </source>
</evidence>
<evidence type="ECO:0000313" key="15">
    <source>
        <dbReference type="EMBL" id="JAA75448.1"/>
    </source>
</evidence>